<evidence type="ECO:0000256" key="11">
    <source>
        <dbReference type="NCBIfam" id="TIGR00131"/>
    </source>
</evidence>
<dbReference type="SUPFAM" id="SSF54211">
    <property type="entry name" value="Ribosomal protein S5 domain 2-like"/>
    <property type="match status" value="1"/>
</dbReference>
<dbReference type="InterPro" id="IPR019741">
    <property type="entry name" value="Galactokinase_CS"/>
</dbReference>
<keyword evidence="8" id="KW-0460">Magnesium</keyword>
<comment type="caution">
    <text evidence="15">The sequence shown here is derived from an EMBL/GenBank/DDBJ whole genome shotgun (WGS) entry which is preliminary data.</text>
</comment>
<feature type="domain" description="GHMP kinase C-terminal" evidence="13">
    <location>
        <begin position="301"/>
        <end position="386"/>
    </location>
</feature>
<evidence type="ECO:0000256" key="3">
    <source>
        <dbReference type="ARBA" id="ARBA00022679"/>
    </source>
</evidence>
<keyword evidence="16" id="KW-1185">Reference proteome</keyword>
<dbReference type="Pfam" id="PF00288">
    <property type="entry name" value="GHMP_kinases_N"/>
    <property type="match status" value="1"/>
</dbReference>
<keyword evidence="4" id="KW-0479">Metal-binding</keyword>
<keyword evidence="9" id="KW-0299">Galactose metabolism</keyword>
<dbReference type="AlphaFoldDB" id="A0A840VBX4"/>
<dbReference type="GO" id="GO:0046872">
    <property type="term" value="F:metal ion binding"/>
    <property type="evidence" value="ECO:0007669"/>
    <property type="project" value="UniProtKB-KW"/>
</dbReference>
<dbReference type="Pfam" id="PF08544">
    <property type="entry name" value="GHMP_kinases_C"/>
    <property type="match status" value="1"/>
</dbReference>
<dbReference type="PANTHER" id="PTHR10457:SF7">
    <property type="entry name" value="GALACTOKINASE-RELATED"/>
    <property type="match status" value="1"/>
</dbReference>
<evidence type="ECO:0000256" key="1">
    <source>
        <dbReference type="ARBA" id="ARBA00006566"/>
    </source>
</evidence>
<dbReference type="FunFam" id="3.30.70.890:FF:000001">
    <property type="entry name" value="Galactokinase"/>
    <property type="match status" value="1"/>
</dbReference>
<dbReference type="InterPro" id="IPR036554">
    <property type="entry name" value="GHMP_kinase_C_sf"/>
</dbReference>
<evidence type="ECO:0000256" key="2">
    <source>
        <dbReference type="ARBA" id="ARBA00022490"/>
    </source>
</evidence>
<evidence type="ECO:0000259" key="12">
    <source>
        <dbReference type="Pfam" id="PF00288"/>
    </source>
</evidence>
<dbReference type="Gene3D" id="3.30.230.10">
    <property type="match status" value="1"/>
</dbReference>
<reference evidence="15 16" key="1">
    <citation type="submission" date="2020-08" db="EMBL/GenBank/DDBJ databases">
        <title>Genomic Encyclopedia of Type Strains, Phase IV (KMG-IV): sequencing the most valuable type-strain genomes for metagenomic binning, comparative biology and taxonomic classification.</title>
        <authorList>
            <person name="Goeker M."/>
        </authorList>
    </citation>
    <scope>NUCLEOTIDE SEQUENCE [LARGE SCALE GENOMIC DNA]</scope>
    <source>
        <strain evidence="15 16">YC6886</strain>
    </source>
</reference>
<dbReference type="Gene3D" id="3.30.70.890">
    <property type="entry name" value="GHMP kinase, C-terminal domain"/>
    <property type="match status" value="1"/>
</dbReference>
<evidence type="ECO:0000256" key="7">
    <source>
        <dbReference type="ARBA" id="ARBA00022840"/>
    </source>
</evidence>
<evidence type="ECO:0000256" key="9">
    <source>
        <dbReference type="ARBA" id="ARBA00023144"/>
    </source>
</evidence>
<dbReference type="InterPro" id="IPR006203">
    <property type="entry name" value="GHMP_knse_ATP-bd_CS"/>
</dbReference>
<dbReference type="PROSITE" id="PS00106">
    <property type="entry name" value="GALACTOKINASE"/>
    <property type="match status" value="1"/>
</dbReference>
<keyword evidence="2" id="KW-0963">Cytoplasm</keyword>
<dbReference type="GO" id="GO:0006012">
    <property type="term" value="P:galactose metabolic process"/>
    <property type="evidence" value="ECO:0007669"/>
    <property type="project" value="UniProtKB-UniRule"/>
</dbReference>
<evidence type="ECO:0000256" key="8">
    <source>
        <dbReference type="ARBA" id="ARBA00022842"/>
    </source>
</evidence>
<dbReference type="InterPro" id="IPR020568">
    <property type="entry name" value="Ribosomal_Su5_D2-typ_SF"/>
</dbReference>
<keyword evidence="6 15" id="KW-0418">Kinase</keyword>
<dbReference type="InterPro" id="IPR019539">
    <property type="entry name" value="GalKase_N"/>
</dbReference>
<evidence type="ECO:0000259" key="14">
    <source>
        <dbReference type="Pfam" id="PF10509"/>
    </source>
</evidence>
<dbReference type="Proteomes" id="UP000557717">
    <property type="component" value="Unassembled WGS sequence"/>
</dbReference>
<evidence type="ECO:0000256" key="4">
    <source>
        <dbReference type="ARBA" id="ARBA00022723"/>
    </source>
</evidence>
<name>A0A840VBX4_9BACT</name>
<dbReference type="Pfam" id="PF10509">
    <property type="entry name" value="GalKase_gal_bdg"/>
    <property type="match status" value="1"/>
</dbReference>
<keyword evidence="3 15" id="KW-0808">Transferase</keyword>
<evidence type="ECO:0000256" key="5">
    <source>
        <dbReference type="ARBA" id="ARBA00022741"/>
    </source>
</evidence>
<evidence type="ECO:0000256" key="6">
    <source>
        <dbReference type="ARBA" id="ARBA00022777"/>
    </source>
</evidence>
<sequence>MHRPSSANETSGFPHFMALPINPPLADLASDADAAFRQQFDADPTLHAAAPGRVNLIGEHIDYCDGFVLPFAIERYIVISARANGSQEAHIGSTGQEVVTLDLTKRKEPGQPKWANYIRGVIRGFQDRGHHIPGFDAWIVSSVPLGAGLSSSAALECAVATLLEGLLDTVLDTKEKALLAQKAEHDFAGVPCGIMDQFASAFGQPNRLVLIDCQTGEPELVPFENPDLTVLIANTMVHHELSDGGYAARRKNTEDGLAQIGKSSWRDVTAADVEAHWDAMGEPVNRRARHVVGEIARTIGAAKALEKNDFEALGPLMAASHDSLRDDFEVSCKELDIMVEIARSIGRAGGVIGARMTGGGFGGSTVTLCESGRASEIAETLATEYAKATGIQAEIFASRPSRGAHLL</sequence>
<accession>A0A840VBX4</accession>
<evidence type="ECO:0000256" key="10">
    <source>
        <dbReference type="ARBA" id="ARBA00023277"/>
    </source>
</evidence>
<evidence type="ECO:0000259" key="13">
    <source>
        <dbReference type="Pfam" id="PF08544"/>
    </source>
</evidence>
<dbReference type="PRINTS" id="PR00959">
    <property type="entry name" value="MEVGALKINASE"/>
</dbReference>
<dbReference type="PIRSF" id="PIRSF000530">
    <property type="entry name" value="Galactokinase"/>
    <property type="match status" value="1"/>
</dbReference>
<dbReference type="EMBL" id="JACHFD010000006">
    <property type="protein sequence ID" value="MBB5351309.1"/>
    <property type="molecule type" value="Genomic_DNA"/>
</dbReference>
<comment type="similarity">
    <text evidence="1">Belongs to the GHMP kinase family. GalK subfamily.</text>
</comment>
<keyword evidence="7" id="KW-0067">ATP-binding</keyword>
<dbReference type="GO" id="GO:0005524">
    <property type="term" value="F:ATP binding"/>
    <property type="evidence" value="ECO:0007669"/>
    <property type="project" value="UniProtKB-UniRule"/>
</dbReference>
<dbReference type="PANTHER" id="PTHR10457">
    <property type="entry name" value="MEVALONATE KINASE/GALACTOKINASE"/>
    <property type="match status" value="1"/>
</dbReference>
<dbReference type="NCBIfam" id="TIGR00131">
    <property type="entry name" value="gal_kin"/>
    <property type="match status" value="1"/>
</dbReference>
<dbReference type="RefSeq" id="WP_184017369.1">
    <property type="nucleotide sequence ID" value="NZ_JACHFD010000006.1"/>
</dbReference>
<dbReference type="InterPro" id="IPR006206">
    <property type="entry name" value="Mevalonate/galactokinase"/>
</dbReference>
<keyword evidence="5" id="KW-0547">Nucleotide-binding</keyword>
<evidence type="ECO:0000313" key="16">
    <source>
        <dbReference type="Proteomes" id="UP000557717"/>
    </source>
</evidence>
<organism evidence="15 16">
    <name type="scientific">Haloferula luteola</name>
    <dbReference type="NCBI Taxonomy" id="595692"/>
    <lineage>
        <taxon>Bacteria</taxon>
        <taxon>Pseudomonadati</taxon>
        <taxon>Verrucomicrobiota</taxon>
        <taxon>Verrucomicrobiia</taxon>
        <taxon>Verrucomicrobiales</taxon>
        <taxon>Verrucomicrobiaceae</taxon>
        <taxon>Haloferula</taxon>
    </lineage>
</organism>
<dbReference type="GO" id="GO:0004335">
    <property type="term" value="F:galactokinase activity"/>
    <property type="evidence" value="ECO:0007669"/>
    <property type="project" value="UniProtKB-UniRule"/>
</dbReference>
<dbReference type="PRINTS" id="PR00473">
    <property type="entry name" value="GALCTOKINASE"/>
</dbReference>
<gene>
    <name evidence="15" type="ORF">HNR46_001545</name>
</gene>
<feature type="domain" description="GHMP kinase N-terminal" evidence="12">
    <location>
        <begin position="116"/>
        <end position="204"/>
    </location>
</feature>
<evidence type="ECO:0000313" key="15">
    <source>
        <dbReference type="EMBL" id="MBB5351309.1"/>
    </source>
</evidence>
<dbReference type="PROSITE" id="PS00627">
    <property type="entry name" value="GHMP_KINASES_ATP"/>
    <property type="match status" value="1"/>
</dbReference>
<dbReference type="SUPFAM" id="SSF55060">
    <property type="entry name" value="GHMP Kinase, C-terminal domain"/>
    <property type="match status" value="1"/>
</dbReference>
<dbReference type="FunFam" id="3.30.230.10:FF:000017">
    <property type="entry name" value="Galactokinase"/>
    <property type="match status" value="1"/>
</dbReference>
<dbReference type="EC" id="2.7.1.6" evidence="11"/>
<dbReference type="InterPro" id="IPR013750">
    <property type="entry name" value="GHMP_kinase_C_dom"/>
</dbReference>
<dbReference type="InterPro" id="IPR014721">
    <property type="entry name" value="Ribsml_uS5_D2-typ_fold_subgr"/>
</dbReference>
<keyword evidence="10" id="KW-0119">Carbohydrate metabolism</keyword>
<dbReference type="InterPro" id="IPR000705">
    <property type="entry name" value="Galactokinase"/>
</dbReference>
<feature type="domain" description="Galactokinase N-terminal" evidence="14">
    <location>
        <begin position="35"/>
        <end position="82"/>
    </location>
</feature>
<dbReference type="GO" id="GO:0005829">
    <property type="term" value="C:cytosol"/>
    <property type="evidence" value="ECO:0007669"/>
    <property type="project" value="TreeGrafter"/>
</dbReference>
<protein>
    <recommendedName>
        <fullName evidence="11">Galactokinase</fullName>
        <ecNumber evidence="11">2.7.1.6</ecNumber>
    </recommendedName>
</protein>
<proteinExistence type="inferred from homology"/>
<dbReference type="InterPro" id="IPR006204">
    <property type="entry name" value="GHMP_kinase_N_dom"/>
</dbReference>